<organism evidence="5 6">
    <name type="scientific">Mesorhizobium australicum</name>
    <dbReference type="NCBI Taxonomy" id="536018"/>
    <lineage>
        <taxon>Bacteria</taxon>
        <taxon>Pseudomonadati</taxon>
        <taxon>Pseudomonadota</taxon>
        <taxon>Alphaproteobacteria</taxon>
        <taxon>Hyphomicrobiales</taxon>
        <taxon>Phyllobacteriaceae</taxon>
        <taxon>Mesorhizobium</taxon>
    </lineage>
</organism>
<evidence type="ECO:0000313" key="5">
    <source>
        <dbReference type="EMBL" id="SMH43485.1"/>
    </source>
</evidence>
<dbReference type="InterPro" id="IPR014818">
    <property type="entry name" value="Phage/plasmid_primase_P4_C"/>
</dbReference>
<dbReference type="GO" id="GO:0016787">
    <property type="term" value="F:hydrolase activity"/>
    <property type="evidence" value="ECO:0007669"/>
    <property type="project" value="UniProtKB-KW"/>
</dbReference>
<keyword evidence="3" id="KW-0067">ATP-binding</keyword>
<dbReference type="Pfam" id="PF19263">
    <property type="entry name" value="DUF5906"/>
    <property type="match status" value="1"/>
</dbReference>
<dbReference type="Gene3D" id="3.40.50.300">
    <property type="entry name" value="P-loop containing nucleotide triphosphate hydrolases"/>
    <property type="match status" value="1"/>
</dbReference>
<evidence type="ECO:0000256" key="2">
    <source>
        <dbReference type="ARBA" id="ARBA00022801"/>
    </source>
</evidence>
<dbReference type="PANTHER" id="PTHR35372">
    <property type="entry name" value="ATP BINDING PROTEIN-RELATED"/>
    <property type="match status" value="1"/>
</dbReference>
<accession>A0A1X7P0U5</accession>
<protein>
    <submittedName>
        <fullName evidence="5">Putative DNA primase/helicase</fullName>
    </submittedName>
</protein>
<evidence type="ECO:0000256" key="3">
    <source>
        <dbReference type="ARBA" id="ARBA00022840"/>
    </source>
</evidence>
<dbReference type="PROSITE" id="PS51206">
    <property type="entry name" value="SF3_HELICASE_1"/>
    <property type="match status" value="1"/>
</dbReference>
<dbReference type="InterPro" id="IPR027417">
    <property type="entry name" value="P-loop_NTPase"/>
</dbReference>
<gene>
    <name evidence="5" type="ORF">SAMN02982922_2914</name>
</gene>
<name>A0A1X7P0U5_9HYPH</name>
<keyword evidence="5" id="KW-0347">Helicase</keyword>
<dbReference type="Pfam" id="PF08706">
    <property type="entry name" value="D5_N"/>
    <property type="match status" value="1"/>
</dbReference>
<proteinExistence type="predicted"/>
<dbReference type="InterPro" id="IPR051620">
    <property type="entry name" value="ORF904-like_C"/>
</dbReference>
<dbReference type="SUPFAM" id="SSF52540">
    <property type="entry name" value="P-loop containing nucleoside triphosphate hydrolases"/>
    <property type="match status" value="1"/>
</dbReference>
<sequence>MLEGDTETETEAGEAYAPLFAINAKQRARLFTEANLKLITRLRVSDLAGYMRLIGRLEANGVKRLRDLEIEIDRRVKKLEKEARSRMAGEVEQATPLTIARRFREEVHPTLLWYQADWLLHRGSHYDVVEPDAVRRDVYAFLEDIGAMPNSRTVGETIDALKGISLVERGTYAPPCWLNGDERARDYPASEILACRNGLLHLPTGTLLDPSSAFFTRSGLPYDYDPDAPLPAVWLQFLADVWGDDPDQIALLQEIMGLLLTPDTSKQKFFLLLGPTRSGKGTIVRTISRLLGPTSVCSPSLVKLGDRFGLEATLGKTLATVSDMRLGKQSDRQEIVGNILRIVGEDDVDVERKHVGGAITTKLNIRILIATNLLPPLPDVSGAVAARLVALKMTKSFLGVEDETLSRKLEAELPGILNWAIEGWRRLQAQGRFTSTAASREISGRMAELASPLTTFVAECCELDPEAKTAKDAVWQRYIAFTMDRSLAFAYSDPTMFARDLEVAAQYRVTQARSKIDGKQVRCWIGLRLKELETEGDEAGGQAQP</sequence>
<keyword evidence="1" id="KW-0547">Nucleotide-binding</keyword>
<keyword evidence="2" id="KW-0378">Hydrolase</keyword>
<dbReference type="InterPro" id="IPR014015">
    <property type="entry name" value="Helicase_SF3_DNA-vir"/>
</dbReference>
<reference evidence="5 6" key="1">
    <citation type="submission" date="2017-04" db="EMBL/GenBank/DDBJ databases">
        <authorList>
            <person name="Afonso C.L."/>
            <person name="Miller P.J."/>
            <person name="Scott M.A."/>
            <person name="Spackman E."/>
            <person name="Goraichik I."/>
            <person name="Dimitrov K.M."/>
            <person name="Suarez D.L."/>
            <person name="Swayne D.E."/>
        </authorList>
    </citation>
    <scope>NUCLEOTIDE SEQUENCE [LARGE SCALE GENOMIC DNA]</scope>
    <source>
        <strain evidence="5 6">B5P</strain>
    </source>
</reference>
<dbReference type="Proteomes" id="UP000193083">
    <property type="component" value="Unassembled WGS sequence"/>
</dbReference>
<feature type="domain" description="SF3 helicase" evidence="4">
    <location>
        <begin position="247"/>
        <end position="406"/>
    </location>
</feature>
<evidence type="ECO:0000256" key="1">
    <source>
        <dbReference type="ARBA" id="ARBA00022741"/>
    </source>
</evidence>
<dbReference type="GO" id="GO:0005524">
    <property type="term" value="F:ATP binding"/>
    <property type="evidence" value="ECO:0007669"/>
    <property type="project" value="UniProtKB-KW"/>
</dbReference>
<dbReference type="EMBL" id="FXBL01000004">
    <property type="protein sequence ID" value="SMH43485.1"/>
    <property type="molecule type" value="Genomic_DNA"/>
</dbReference>
<keyword evidence="6" id="KW-1185">Reference proteome</keyword>
<evidence type="ECO:0000259" key="4">
    <source>
        <dbReference type="PROSITE" id="PS51206"/>
    </source>
</evidence>
<dbReference type="AlphaFoldDB" id="A0A1X7P0U5"/>
<dbReference type="NCBIfam" id="TIGR01613">
    <property type="entry name" value="primase_Cterm"/>
    <property type="match status" value="1"/>
</dbReference>
<dbReference type="GO" id="GO:0004386">
    <property type="term" value="F:helicase activity"/>
    <property type="evidence" value="ECO:0007669"/>
    <property type="project" value="UniProtKB-KW"/>
</dbReference>
<dbReference type="InterPro" id="IPR006500">
    <property type="entry name" value="Helicase_put_C_phage/plasmid"/>
</dbReference>
<dbReference type="RefSeq" id="WP_176247524.1">
    <property type="nucleotide sequence ID" value="NZ_FXBL01000004.1"/>
</dbReference>
<dbReference type="PANTHER" id="PTHR35372:SF2">
    <property type="entry name" value="SF3 HELICASE DOMAIN-CONTAINING PROTEIN"/>
    <property type="match status" value="1"/>
</dbReference>
<evidence type="ECO:0000313" key="6">
    <source>
        <dbReference type="Proteomes" id="UP000193083"/>
    </source>
</evidence>
<dbReference type="InterPro" id="IPR045455">
    <property type="entry name" value="NrS-1_pol-like_helicase"/>
</dbReference>